<evidence type="ECO:0000256" key="2">
    <source>
        <dbReference type="ARBA" id="ARBA00022728"/>
    </source>
</evidence>
<dbReference type="InterPro" id="IPR012677">
    <property type="entry name" value="Nucleotide-bd_a/b_plait_sf"/>
</dbReference>
<name>A0AAD8NS16_TARER</name>
<evidence type="ECO:0000256" key="1">
    <source>
        <dbReference type="ARBA" id="ARBA00022664"/>
    </source>
</evidence>
<proteinExistence type="predicted"/>
<keyword evidence="4" id="KW-0694">RNA-binding</keyword>
<dbReference type="GO" id="GO:0005681">
    <property type="term" value="C:spliceosomal complex"/>
    <property type="evidence" value="ECO:0007669"/>
    <property type="project" value="UniProtKB-KW"/>
</dbReference>
<dbReference type="PROSITE" id="PS50102">
    <property type="entry name" value="RRM"/>
    <property type="match status" value="1"/>
</dbReference>
<dbReference type="GO" id="GO:0003723">
    <property type="term" value="F:RNA binding"/>
    <property type="evidence" value="ECO:0007669"/>
    <property type="project" value="UniProtKB-UniRule"/>
</dbReference>
<feature type="region of interest" description="Disordered" evidence="5">
    <location>
        <begin position="363"/>
        <end position="428"/>
    </location>
</feature>
<evidence type="ECO:0000259" key="6">
    <source>
        <dbReference type="PROSITE" id="PS50102"/>
    </source>
</evidence>
<dbReference type="Pfam" id="PF00076">
    <property type="entry name" value="RRM_1"/>
    <property type="match status" value="1"/>
</dbReference>
<protein>
    <recommendedName>
        <fullName evidence="6">RRM domain-containing protein</fullName>
    </recommendedName>
</protein>
<dbReference type="GO" id="GO:0008380">
    <property type="term" value="P:RNA splicing"/>
    <property type="evidence" value="ECO:0007669"/>
    <property type="project" value="UniProtKB-KW"/>
</dbReference>
<dbReference type="CDD" id="cd00590">
    <property type="entry name" value="RRM_SF"/>
    <property type="match status" value="1"/>
</dbReference>
<reference evidence="7" key="1">
    <citation type="journal article" date="2023" name="bioRxiv">
        <title>Improved chromosome-level genome assembly for marigold (Tagetes erecta).</title>
        <authorList>
            <person name="Jiang F."/>
            <person name="Yuan L."/>
            <person name="Wang S."/>
            <person name="Wang H."/>
            <person name="Xu D."/>
            <person name="Wang A."/>
            <person name="Fan W."/>
        </authorList>
    </citation>
    <scope>NUCLEOTIDE SEQUENCE</scope>
    <source>
        <strain evidence="7">WSJ</strain>
        <tissue evidence="7">Leaf</tissue>
    </source>
</reference>
<accession>A0AAD8NS16</accession>
<dbReference type="SUPFAM" id="SSF54928">
    <property type="entry name" value="RNA-binding domain, RBD"/>
    <property type="match status" value="1"/>
</dbReference>
<dbReference type="EMBL" id="JAUHHV010000004">
    <property type="protein sequence ID" value="KAK1426165.1"/>
    <property type="molecule type" value="Genomic_DNA"/>
</dbReference>
<evidence type="ECO:0000256" key="5">
    <source>
        <dbReference type="SAM" id="MobiDB-lite"/>
    </source>
</evidence>
<dbReference type="SMART" id="SM00360">
    <property type="entry name" value="RRM"/>
    <property type="match status" value="1"/>
</dbReference>
<dbReference type="InterPro" id="IPR035979">
    <property type="entry name" value="RBD_domain_sf"/>
</dbReference>
<keyword evidence="1" id="KW-0507">mRNA processing</keyword>
<feature type="domain" description="RRM" evidence="6">
    <location>
        <begin position="21"/>
        <end position="98"/>
    </location>
</feature>
<feature type="compositionally biased region" description="Acidic residues" evidence="5">
    <location>
        <begin position="392"/>
        <end position="401"/>
    </location>
</feature>
<dbReference type="PANTHER" id="PTHR23147">
    <property type="entry name" value="SERINE/ARGININE RICH SPLICING FACTOR"/>
    <property type="match status" value="1"/>
</dbReference>
<keyword evidence="8" id="KW-1185">Reference proteome</keyword>
<keyword evidence="3" id="KW-0508">mRNA splicing</keyword>
<dbReference type="Proteomes" id="UP001229421">
    <property type="component" value="Unassembled WGS sequence"/>
</dbReference>
<dbReference type="AlphaFoldDB" id="A0AAD8NS16"/>
<comment type="caution">
    <text evidence="7">The sequence shown here is derived from an EMBL/GenBank/DDBJ whole genome shotgun (WGS) entry which is preliminary data.</text>
</comment>
<dbReference type="Gene3D" id="3.30.70.330">
    <property type="match status" value="1"/>
</dbReference>
<organism evidence="7 8">
    <name type="scientific">Tagetes erecta</name>
    <name type="common">African marigold</name>
    <dbReference type="NCBI Taxonomy" id="13708"/>
    <lineage>
        <taxon>Eukaryota</taxon>
        <taxon>Viridiplantae</taxon>
        <taxon>Streptophyta</taxon>
        <taxon>Embryophyta</taxon>
        <taxon>Tracheophyta</taxon>
        <taxon>Spermatophyta</taxon>
        <taxon>Magnoliopsida</taxon>
        <taxon>eudicotyledons</taxon>
        <taxon>Gunneridae</taxon>
        <taxon>Pentapetalae</taxon>
        <taxon>asterids</taxon>
        <taxon>campanulids</taxon>
        <taxon>Asterales</taxon>
        <taxon>Asteraceae</taxon>
        <taxon>Asteroideae</taxon>
        <taxon>Heliantheae alliance</taxon>
        <taxon>Tageteae</taxon>
        <taxon>Tagetes</taxon>
    </lineage>
</organism>
<evidence type="ECO:0000313" key="8">
    <source>
        <dbReference type="Proteomes" id="UP001229421"/>
    </source>
</evidence>
<evidence type="ECO:0000256" key="4">
    <source>
        <dbReference type="PROSITE-ProRule" id="PRU00176"/>
    </source>
</evidence>
<evidence type="ECO:0000256" key="3">
    <source>
        <dbReference type="ARBA" id="ARBA00023187"/>
    </source>
</evidence>
<sequence>MEGGWQHPRRHRRRTSEKATTTFFVTRFPEDYSSMQLKSVFQDFGKVTDVFIPEKKTKGGYLFAFVRFVGVTQVAELEGNLNTVVLKGRRISANVARYGRDGNRIGGHDCDSPTVAHTTPAPVILSRNVESGMPVSSDRSFKQVLLERSANSSRMVEVEVFPTRASISWGSNVLIGDAVNLEALENLRMSFDAIGIPEVEFVYRGGLGVLVAFPESISVGDFIVEWKDAWKGWFSYLQLWNGQQVPYQRLAWLSIRGVPIQCWDDFVIDRIGEKFGRVLLNSQLSSRDSNISSAKICVLVSSGEPIVECLDLKWNSSSYPIWVVEENVDWSPVLASKPINSFDMEDEDVDGSVGLEVSDFESLNDAGEDGVDSQETGFDLPETGTSSPEVDAPVEDADQSEAGETSGDNNDDRNLTCMGNMKGDPQNAAHEQLSEPHQVIESHARNLSLIKQSVLGHNLVIGPGPTLGGVHESHNGPPLTTSRPPQMEKPLGVKGVTNVMSHSGRNKGSRKGHPISMKLKDTLWFPKQNSMVYSKSFGRKAPLSEGSKTSNGSNGSVSANYCNSAEEEVNDTIKVGGEVGFIMANQVSKLRNLVAGDGVKSVSK</sequence>
<keyword evidence="2" id="KW-0747">Spliceosome</keyword>
<evidence type="ECO:0000313" key="7">
    <source>
        <dbReference type="EMBL" id="KAK1426165.1"/>
    </source>
</evidence>
<dbReference type="InterPro" id="IPR050907">
    <property type="entry name" value="SRSF"/>
</dbReference>
<gene>
    <name evidence="7" type="ORF">QVD17_14834</name>
</gene>
<dbReference type="GO" id="GO:0006397">
    <property type="term" value="P:mRNA processing"/>
    <property type="evidence" value="ECO:0007669"/>
    <property type="project" value="UniProtKB-KW"/>
</dbReference>
<dbReference type="InterPro" id="IPR000504">
    <property type="entry name" value="RRM_dom"/>
</dbReference>